<keyword evidence="1 2" id="KW-0238">DNA-binding</keyword>
<evidence type="ECO:0000313" key="4">
    <source>
        <dbReference type="EMBL" id="GEA49448.1"/>
    </source>
</evidence>
<evidence type="ECO:0000313" key="5">
    <source>
        <dbReference type="Proteomes" id="UP000318717"/>
    </source>
</evidence>
<feature type="domain" description="OmpR/PhoB-type" evidence="3">
    <location>
        <begin position="5"/>
        <end position="109"/>
    </location>
</feature>
<dbReference type="GO" id="GO:0003677">
    <property type="term" value="F:DNA binding"/>
    <property type="evidence" value="ECO:0007669"/>
    <property type="project" value="UniProtKB-UniRule"/>
</dbReference>
<proteinExistence type="predicted"/>
<dbReference type="EMBL" id="BJLF01000001">
    <property type="protein sequence ID" value="GEA49448.1"/>
    <property type="molecule type" value="Genomic_DNA"/>
</dbReference>
<name>A0A4Y3HQX1_9VIBR</name>
<protein>
    <submittedName>
        <fullName evidence="4">Cholera toxin transcriptional activator</fullName>
    </submittedName>
</protein>
<dbReference type="Pfam" id="PF00486">
    <property type="entry name" value="Trans_reg_C"/>
    <property type="match status" value="1"/>
</dbReference>
<accession>A0A4Y3HQX1</accession>
<dbReference type="SMART" id="SM00862">
    <property type="entry name" value="Trans_reg_C"/>
    <property type="match status" value="1"/>
</dbReference>
<dbReference type="GO" id="GO:0006355">
    <property type="term" value="P:regulation of DNA-templated transcription"/>
    <property type="evidence" value="ECO:0007669"/>
    <property type="project" value="InterPro"/>
</dbReference>
<dbReference type="Gene3D" id="1.10.10.10">
    <property type="entry name" value="Winged helix-like DNA-binding domain superfamily/Winged helix DNA-binding domain"/>
    <property type="match status" value="1"/>
</dbReference>
<dbReference type="AlphaFoldDB" id="A0A4Y3HQX1"/>
<dbReference type="CDD" id="cd00383">
    <property type="entry name" value="trans_reg_C"/>
    <property type="match status" value="1"/>
</dbReference>
<gene>
    <name evidence="4" type="primary">toxR</name>
    <name evidence="4" type="ORF">VIN01S_02520</name>
</gene>
<sequence>MSKIGIKYVLAQKYIFDPNSNSLIDQSDDDSLVRLGSNESRILTLLCEHPNDVVTRDQLHEFVWRDQGFQVDDSSLTQAISTLRKMLKDSTKSPQFVKTVPKRGYQLISSVERETPTPQTEEKVATAATEPALASITTSQLKESKAEQSAKKQAFWAHWDTNTRIILFIAILLPIIALTTPNSSPSTFRAVTVVKGVQVKTTEGHPDLTNWMESIESCVDYYMTAYTDESDPVEVIATASQSEQLYLSYIHGPQFTSENSTVRLVGKQQDLTKICATGGRKQ</sequence>
<dbReference type="InterPro" id="IPR016032">
    <property type="entry name" value="Sig_transdc_resp-reg_C-effctor"/>
</dbReference>
<evidence type="ECO:0000256" key="1">
    <source>
        <dbReference type="ARBA" id="ARBA00023125"/>
    </source>
</evidence>
<dbReference type="SUPFAM" id="SSF46894">
    <property type="entry name" value="C-terminal effector domain of the bipartite response regulators"/>
    <property type="match status" value="1"/>
</dbReference>
<evidence type="ECO:0000256" key="2">
    <source>
        <dbReference type="PROSITE-ProRule" id="PRU01091"/>
    </source>
</evidence>
<dbReference type="PROSITE" id="PS51755">
    <property type="entry name" value="OMPR_PHOB"/>
    <property type="match status" value="1"/>
</dbReference>
<comment type="caution">
    <text evidence="4">The sequence shown here is derived from an EMBL/GenBank/DDBJ whole genome shotgun (WGS) entry which is preliminary data.</text>
</comment>
<organism evidence="4 5">
    <name type="scientific">Vibrio inusitatus NBRC 102082</name>
    <dbReference type="NCBI Taxonomy" id="1219070"/>
    <lineage>
        <taxon>Bacteria</taxon>
        <taxon>Pseudomonadati</taxon>
        <taxon>Pseudomonadota</taxon>
        <taxon>Gammaproteobacteria</taxon>
        <taxon>Vibrionales</taxon>
        <taxon>Vibrionaceae</taxon>
        <taxon>Vibrio</taxon>
    </lineage>
</organism>
<dbReference type="InterPro" id="IPR001867">
    <property type="entry name" value="OmpR/PhoB-type_DNA-bd"/>
</dbReference>
<dbReference type="Proteomes" id="UP000318717">
    <property type="component" value="Unassembled WGS sequence"/>
</dbReference>
<dbReference type="OrthoDB" id="1971692at2"/>
<feature type="DNA-binding region" description="OmpR/PhoB-type" evidence="2">
    <location>
        <begin position="5"/>
        <end position="109"/>
    </location>
</feature>
<dbReference type="GO" id="GO:0000160">
    <property type="term" value="P:phosphorelay signal transduction system"/>
    <property type="evidence" value="ECO:0007669"/>
    <property type="project" value="InterPro"/>
</dbReference>
<dbReference type="RefSeq" id="WP_141343804.1">
    <property type="nucleotide sequence ID" value="NZ_BJLF01000001.1"/>
</dbReference>
<reference evidence="4 5" key="1">
    <citation type="submission" date="2019-06" db="EMBL/GenBank/DDBJ databases">
        <title>Whole genome shotgun sequence of Vibrio inusitatus NBRC 102082.</title>
        <authorList>
            <person name="Hosoyama A."/>
            <person name="Uohara A."/>
            <person name="Ohji S."/>
            <person name="Ichikawa N."/>
        </authorList>
    </citation>
    <scope>NUCLEOTIDE SEQUENCE [LARGE SCALE GENOMIC DNA]</scope>
    <source>
        <strain evidence="4 5">NBRC 102082</strain>
    </source>
</reference>
<evidence type="ECO:0000259" key="3">
    <source>
        <dbReference type="PROSITE" id="PS51755"/>
    </source>
</evidence>
<keyword evidence="5" id="KW-1185">Reference proteome</keyword>
<dbReference type="InterPro" id="IPR036388">
    <property type="entry name" value="WH-like_DNA-bd_sf"/>
</dbReference>